<dbReference type="InParanoid" id="A0A2P5FX48"/>
<keyword evidence="3" id="KW-1185">Reference proteome</keyword>
<keyword evidence="1" id="KW-0479">Metal-binding</keyword>
<protein>
    <submittedName>
        <fullName evidence="2">Heavy metal transport/detoxification superfamily protein</fullName>
    </submittedName>
</protein>
<dbReference type="GO" id="GO:0046872">
    <property type="term" value="F:metal ion binding"/>
    <property type="evidence" value="ECO:0007669"/>
    <property type="project" value="UniProtKB-KW"/>
</dbReference>
<accession>A0A2P5FX48</accession>
<dbReference type="OrthoDB" id="1927097at2759"/>
<name>A0A2P5FX48_TREOI</name>
<evidence type="ECO:0000313" key="2">
    <source>
        <dbReference type="EMBL" id="POO02372.1"/>
    </source>
</evidence>
<evidence type="ECO:0000256" key="1">
    <source>
        <dbReference type="ARBA" id="ARBA00022723"/>
    </source>
</evidence>
<dbReference type="AlphaFoldDB" id="A0A2P5FX48"/>
<comment type="caution">
    <text evidence="2">The sequence shown here is derived from an EMBL/GenBank/DDBJ whole genome shotgun (WGS) entry which is preliminary data.</text>
</comment>
<dbReference type="PANTHER" id="PTHR22814:SF311">
    <property type="entry name" value="OS04G0502000 PROTEIN"/>
    <property type="match status" value="1"/>
</dbReference>
<proteinExistence type="predicted"/>
<dbReference type="Gene3D" id="3.30.70.100">
    <property type="match status" value="1"/>
</dbReference>
<reference evidence="3" key="1">
    <citation type="submission" date="2016-06" db="EMBL/GenBank/DDBJ databases">
        <title>Parallel loss of symbiosis genes in relatives of nitrogen-fixing non-legume Parasponia.</title>
        <authorList>
            <person name="Van Velzen R."/>
            <person name="Holmer R."/>
            <person name="Bu F."/>
            <person name="Rutten L."/>
            <person name="Van Zeijl A."/>
            <person name="Liu W."/>
            <person name="Santuari L."/>
            <person name="Cao Q."/>
            <person name="Sharma T."/>
            <person name="Shen D."/>
            <person name="Roswanjaya Y."/>
            <person name="Wardhani T."/>
            <person name="Kalhor M.S."/>
            <person name="Jansen J."/>
            <person name="Van den Hoogen J."/>
            <person name="Gungor B."/>
            <person name="Hartog M."/>
            <person name="Hontelez J."/>
            <person name="Verver J."/>
            <person name="Yang W.-C."/>
            <person name="Schijlen E."/>
            <person name="Repin R."/>
            <person name="Schilthuizen M."/>
            <person name="Schranz E."/>
            <person name="Heidstra R."/>
            <person name="Miyata K."/>
            <person name="Fedorova E."/>
            <person name="Kohlen W."/>
            <person name="Bisseling T."/>
            <person name="Smit S."/>
            <person name="Geurts R."/>
        </authorList>
    </citation>
    <scope>NUCLEOTIDE SEQUENCE [LARGE SCALE GENOMIC DNA]</scope>
    <source>
        <strain evidence="3">cv. RG33-2</strain>
    </source>
</reference>
<evidence type="ECO:0000313" key="3">
    <source>
        <dbReference type="Proteomes" id="UP000237000"/>
    </source>
</evidence>
<sequence length="122" mass="13832">MNNHKVVVTGRIDPQKVMKKLRKKTGKKVEIVINGNEDKDHNIVEGPKDGTVGISCGNHQGGDWSLHNERDLQAVNMGYNYNSYDDDHDRIDLTADYNCCINDTEMLLMMFNDENPNACSMM</sequence>
<dbReference type="Proteomes" id="UP000237000">
    <property type="component" value="Unassembled WGS sequence"/>
</dbReference>
<dbReference type="EMBL" id="JXTC01000005">
    <property type="protein sequence ID" value="POO02372.1"/>
    <property type="molecule type" value="Genomic_DNA"/>
</dbReference>
<dbReference type="STRING" id="63057.A0A2P5FX48"/>
<gene>
    <name evidence="2" type="ORF">TorRG33x02_021560</name>
</gene>
<dbReference type="PANTHER" id="PTHR22814">
    <property type="entry name" value="COPPER TRANSPORT PROTEIN ATOX1-RELATED"/>
    <property type="match status" value="1"/>
</dbReference>
<organism evidence="2 3">
    <name type="scientific">Trema orientale</name>
    <name type="common">Charcoal tree</name>
    <name type="synonym">Celtis orientalis</name>
    <dbReference type="NCBI Taxonomy" id="63057"/>
    <lineage>
        <taxon>Eukaryota</taxon>
        <taxon>Viridiplantae</taxon>
        <taxon>Streptophyta</taxon>
        <taxon>Embryophyta</taxon>
        <taxon>Tracheophyta</taxon>
        <taxon>Spermatophyta</taxon>
        <taxon>Magnoliopsida</taxon>
        <taxon>eudicotyledons</taxon>
        <taxon>Gunneridae</taxon>
        <taxon>Pentapetalae</taxon>
        <taxon>rosids</taxon>
        <taxon>fabids</taxon>
        <taxon>Rosales</taxon>
        <taxon>Cannabaceae</taxon>
        <taxon>Trema</taxon>
    </lineage>
</organism>